<dbReference type="Proteomes" id="UP000028547">
    <property type="component" value="Unassembled WGS sequence"/>
</dbReference>
<name>A0A084SY44_9BACT</name>
<sequence>MAERGLLTRLASSSHGSLAPRGNAVAAISEHLRALLNTRKGEAVAAPAYGIMDFNDIIHILPAAIPRMQQSIRTAIQEFEPRLKNVVVTHVPDEQDPTALRFDIIAQLNIKDARGTVRFHTELKPGGRMELW</sequence>
<dbReference type="SUPFAM" id="SSF160719">
    <property type="entry name" value="gpW/gp25-like"/>
    <property type="match status" value="1"/>
</dbReference>
<protein>
    <recommendedName>
        <fullName evidence="1">IraD/Gp25-like domain-containing protein</fullName>
    </recommendedName>
</protein>
<reference evidence="2 3" key="1">
    <citation type="submission" date="2014-07" db="EMBL/GenBank/DDBJ databases">
        <title>Draft Genome Sequence of Gephyronic Acid Producer, Cystobacter violaceus Strain Cb vi76.</title>
        <authorList>
            <person name="Stevens D.C."/>
            <person name="Young J."/>
            <person name="Carmichael R."/>
            <person name="Tan J."/>
            <person name="Taylor R.E."/>
        </authorList>
    </citation>
    <scope>NUCLEOTIDE SEQUENCE [LARGE SCALE GENOMIC DNA]</scope>
    <source>
        <strain evidence="2 3">Cb vi76</strain>
    </source>
</reference>
<dbReference type="RefSeq" id="WP_043392298.1">
    <property type="nucleotide sequence ID" value="NZ_JPMI01000055.1"/>
</dbReference>
<accession>A0A084SY44</accession>
<gene>
    <name evidence="2" type="ORF">Q664_09325</name>
</gene>
<feature type="domain" description="IraD/Gp25-like" evidence="1">
    <location>
        <begin position="26"/>
        <end position="110"/>
    </location>
</feature>
<dbReference type="InterPro" id="IPR017737">
    <property type="entry name" value="TssE1-like"/>
</dbReference>
<dbReference type="EMBL" id="JPMI01000055">
    <property type="protein sequence ID" value="KFA93379.1"/>
    <property type="molecule type" value="Genomic_DNA"/>
</dbReference>
<dbReference type="InterPro" id="IPR007048">
    <property type="entry name" value="IraD/Gp25-like"/>
</dbReference>
<evidence type="ECO:0000313" key="2">
    <source>
        <dbReference type="EMBL" id="KFA93379.1"/>
    </source>
</evidence>
<dbReference type="InterPro" id="IPR053176">
    <property type="entry name" value="T6SS_TssE1-like"/>
</dbReference>
<evidence type="ECO:0000313" key="3">
    <source>
        <dbReference type="Proteomes" id="UP000028547"/>
    </source>
</evidence>
<dbReference type="Gene3D" id="3.10.450.40">
    <property type="match status" value="1"/>
</dbReference>
<comment type="caution">
    <text evidence="2">The sequence shown here is derived from an EMBL/GenBank/DDBJ whole genome shotgun (WGS) entry which is preliminary data.</text>
</comment>
<dbReference type="PANTHER" id="PTHR38595:SF2">
    <property type="entry name" value="TYPE VI SECRETION SYSTEM BASEPLATE SUBUNIT TSSE"/>
    <property type="match status" value="1"/>
</dbReference>
<evidence type="ECO:0000259" key="1">
    <source>
        <dbReference type="Pfam" id="PF04965"/>
    </source>
</evidence>
<organism evidence="2 3">
    <name type="scientific">Archangium violaceum Cb vi76</name>
    <dbReference type="NCBI Taxonomy" id="1406225"/>
    <lineage>
        <taxon>Bacteria</taxon>
        <taxon>Pseudomonadati</taxon>
        <taxon>Myxococcota</taxon>
        <taxon>Myxococcia</taxon>
        <taxon>Myxococcales</taxon>
        <taxon>Cystobacterineae</taxon>
        <taxon>Archangiaceae</taxon>
        <taxon>Archangium</taxon>
    </lineage>
</organism>
<proteinExistence type="predicted"/>
<dbReference type="AlphaFoldDB" id="A0A084SY44"/>
<dbReference type="NCBIfam" id="TIGR03357">
    <property type="entry name" value="VI_zyme"/>
    <property type="match status" value="1"/>
</dbReference>
<dbReference type="Pfam" id="PF04965">
    <property type="entry name" value="GPW_gp25"/>
    <property type="match status" value="1"/>
</dbReference>
<dbReference type="PANTHER" id="PTHR38595">
    <property type="entry name" value="CYTOPLASMIC PROTEIN-RELATED"/>
    <property type="match status" value="1"/>
</dbReference>